<keyword evidence="2" id="KW-1185">Reference proteome</keyword>
<dbReference type="OrthoDB" id="2925451at2"/>
<reference evidence="1 2" key="1">
    <citation type="journal article" date="2012" name="Appl. Environ. Microbiol.">
        <title>Genome Sequence of Thermotolerant Bacillus methanolicus: Features and Regulation Related to Methylotrophy and Production of L-Lysine and L-Glutamate from Methanol.</title>
        <authorList>
            <person name="Heggeset T.M."/>
            <person name="Krog A."/>
            <person name="Balzer S."/>
            <person name="Wentzel A."/>
            <person name="Ellingsen T.E."/>
            <person name="Brautaset T."/>
        </authorList>
    </citation>
    <scope>NUCLEOTIDE SEQUENCE [LARGE SCALE GENOMIC DNA]</scope>
    <source>
        <strain evidence="1 2">PB1</strain>
    </source>
</reference>
<gene>
    <name evidence="1" type="ORF">PB1_05427</name>
</gene>
<dbReference type="Proteomes" id="UP000010523">
    <property type="component" value="Unassembled WGS sequence"/>
</dbReference>
<dbReference type="AlphaFoldDB" id="I3DZV9"/>
<organism evidence="1 2">
    <name type="scientific">Bacillus methanolicus PB1</name>
    <dbReference type="NCBI Taxonomy" id="997296"/>
    <lineage>
        <taxon>Bacteria</taxon>
        <taxon>Bacillati</taxon>
        <taxon>Bacillota</taxon>
        <taxon>Bacilli</taxon>
        <taxon>Bacillales</taxon>
        <taxon>Bacillaceae</taxon>
        <taxon>Bacillus</taxon>
    </lineage>
</organism>
<evidence type="ECO:0000313" key="2">
    <source>
        <dbReference type="Proteomes" id="UP000010523"/>
    </source>
</evidence>
<dbReference type="EMBL" id="AFEU01000002">
    <property type="protein sequence ID" value="EIJ79780.1"/>
    <property type="molecule type" value="Genomic_DNA"/>
</dbReference>
<name>I3DZV9_BACMT</name>
<dbReference type="PATRIC" id="fig|997296.3.peg.1163"/>
<protein>
    <submittedName>
        <fullName evidence="1">Uncharacterized protein</fullName>
    </submittedName>
</protein>
<proteinExistence type="predicted"/>
<dbReference type="RefSeq" id="WP_003351162.1">
    <property type="nucleotide sequence ID" value="NZ_AFEU01000002.1"/>
</dbReference>
<dbReference type="eggNOG" id="ENOG5033ACX">
    <property type="taxonomic scope" value="Bacteria"/>
</dbReference>
<accession>I3DZV9</accession>
<comment type="caution">
    <text evidence="1">The sequence shown here is derived from an EMBL/GenBank/DDBJ whole genome shotgun (WGS) entry which is preliminary data.</text>
</comment>
<sequence length="159" mass="18039">MYPYYYRVNNWTQVLGLLNQSLYAEEMVCAMSSELYHIPATKDLKGNSEMHDHLIPASYHRVSAAGSAQRLANGEQRKSIIDTLVTCIKNAENQDKKVRDGLKVMEQNAAPEFKPFMKLIMKWQQQAESTLNQAKVTLQSMGISSANESGQQSEEVNFY</sequence>
<evidence type="ECO:0000313" key="1">
    <source>
        <dbReference type="EMBL" id="EIJ79780.1"/>
    </source>
</evidence>